<organism evidence="2 3">
    <name type="scientific">Maribacter arcticus</name>
    <dbReference type="NCBI Taxonomy" id="561365"/>
    <lineage>
        <taxon>Bacteria</taxon>
        <taxon>Pseudomonadati</taxon>
        <taxon>Bacteroidota</taxon>
        <taxon>Flavobacteriia</taxon>
        <taxon>Flavobacteriales</taxon>
        <taxon>Flavobacteriaceae</taxon>
        <taxon>Maribacter</taxon>
    </lineage>
</organism>
<name>A0A1T5EKL3_9FLAO</name>
<dbReference type="InterPro" id="IPR036046">
    <property type="entry name" value="Acylphosphatase-like_dom_sf"/>
</dbReference>
<evidence type="ECO:0000313" key="2">
    <source>
        <dbReference type="EMBL" id="SKB84419.1"/>
    </source>
</evidence>
<proteinExistence type="predicted"/>
<accession>A0A1T5EKL3</accession>
<dbReference type="EMBL" id="FUYL01000013">
    <property type="protein sequence ID" value="SKB84419.1"/>
    <property type="molecule type" value="Genomic_DNA"/>
</dbReference>
<evidence type="ECO:0000313" key="3">
    <source>
        <dbReference type="Proteomes" id="UP000190339"/>
    </source>
</evidence>
<dbReference type="Proteomes" id="UP000190339">
    <property type="component" value="Unassembled WGS sequence"/>
</dbReference>
<protein>
    <submittedName>
        <fullName evidence="2">Sensors of blue-light using FAD</fullName>
    </submittedName>
</protein>
<dbReference type="SUPFAM" id="SSF54975">
    <property type="entry name" value="Acylphosphatase/BLUF domain-like"/>
    <property type="match status" value="1"/>
</dbReference>
<dbReference type="SMART" id="SM01034">
    <property type="entry name" value="BLUF"/>
    <property type="match status" value="1"/>
</dbReference>
<dbReference type="PROSITE" id="PS50925">
    <property type="entry name" value="BLUF"/>
    <property type="match status" value="1"/>
</dbReference>
<sequence>MYTLTHESTATNTVKGAEMEELLEKARSNNQNDDITGYLIYYKDRFVQLLEGDKRKNEALYVKIKKDELHKNVTLFSEDEISKRTFPN</sequence>
<dbReference type="GO" id="GO:0009882">
    <property type="term" value="F:blue light photoreceptor activity"/>
    <property type="evidence" value="ECO:0007669"/>
    <property type="project" value="InterPro"/>
</dbReference>
<dbReference type="Pfam" id="PF04940">
    <property type="entry name" value="BLUF"/>
    <property type="match status" value="1"/>
</dbReference>
<evidence type="ECO:0000259" key="1">
    <source>
        <dbReference type="PROSITE" id="PS50925"/>
    </source>
</evidence>
<dbReference type="GO" id="GO:0071949">
    <property type="term" value="F:FAD binding"/>
    <property type="evidence" value="ECO:0007669"/>
    <property type="project" value="InterPro"/>
</dbReference>
<reference evidence="3" key="1">
    <citation type="submission" date="2017-02" db="EMBL/GenBank/DDBJ databases">
        <authorList>
            <person name="Varghese N."/>
            <person name="Submissions S."/>
        </authorList>
    </citation>
    <scope>NUCLEOTIDE SEQUENCE [LARGE SCALE GENOMIC DNA]</scope>
    <source>
        <strain evidence="3">DSM 23546</strain>
    </source>
</reference>
<dbReference type="Gene3D" id="3.30.70.100">
    <property type="match status" value="1"/>
</dbReference>
<feature type="domain" description="BLUF" evidence="1">
    <location>
        <begin position="1"/>
        <end position="88"/>
    </location>
</feature>
<dbReference type="STRING" id="561365.SAMN05660866_03560"/>
<dbReference type="AlphaFoldDB" id="A0A1T5EKL3"/>
<dbReference type="InterPro" id="IPR007024">
    <property type="entry name" value="BLUF_domain"/>
</dbReference>
<gene>
    <name evidence="2" type="ORF">SAMN05660866_03560</name>
</gene>
<keyword evidence="3" id="KW-1185">Reference proteome</keyword>
<dbReference type="RefSeq" id="WP_079514351.1">
    <property type="nucleotide sequence ID" value="NZ_CAXBOB010000070.1"/>
</dbReference>
<dbReference type="OrthoDB" id="1122028at2"/>